<dbReference type="EMBL" id="JALBWM010000233">
    <property type="protein sequence ID" value="MCO1336907.1"/>
    <property type="molecule type" value="Genomic_DNA"/>
</dbReference>
<comment type="caution">
    <text evidence="1">The sequence shown here is derived from an EMBL/GenBank/DDBJ whole genome shotgun (WGS) entry which is preliminary data.</text>
</comment>
<reference evidence="1" key="1">
    <citation type="journal article" date="2022" name="Arch. Microbiol.">
        <title>Microbulbifer okhotskensis sp. nov., isolated from a deep bottom sediment of the Okhotsk Sea.</title>
        <authorList>
            <person name="Romanenko L."/>
            <person name="Kurilenko V."/>
            <person name="Otstavnykh N."/>
            <person name="Velansky P."/>
            <person name="Isaeva M."/>
            <person name="Mikhailov V."/>
        </authorList>
    </citation>
    <scope>NUCLEOTIDE SEQUENCE</scope>
    <source>
        <strain evidence="1">OS29</strain>
    </source>
</reference>
<dbReference type="AlphaFoldDB" id="A0A9X2ER79"/>
<gene>
    <name evidence="1" type="ORF">MO867_21500</name>
</gene>
<organism evidence="1 2">
    <name type="scientific">Microbulbifer okhotskensis</name>
    <dbReference type="NCBI Taxonomy" id="2926617"/>
    <lineage>
        <taxon>Bacteria</taxon>
        <taxon>Pseudomonadati</taxon>
        <taxon>Pseudomonadota</taxon>
        <taxon>Gammaproteobacteria</taxon>
        <taxon>Cellvibrionales</taxon>
        <taxon>Microbulbiferaceae</taxon>
        <taxon>Microbulbifer</taxon>
    </lineage>
</organism>
<name>A0A9X2ER79_9GAMM</name>
<sequence length="152" mass="16824">MELAWELEQSASPIGLAAGRVADYELHQTQSSAISSDDVYRDLAETLQLAIAKLNDNINDVSLFFLISWEPITATITISVTDDQRANDSKTIVRCHFTELVAQDGEGKVSLGDVSADLSFWCKEFLSTDQEFTQFSLVALYTDSSRHKASIL</sequence>
<evidence type="ECO:0000313" key="2">
    <source>
        <dbReference type="Proteomes" id="UP001139028"/>
    </source>
</evidence>
<protein>
    <submittedName>
        <fullName evidence="1">Uncharacterized protein</fullName>
    </submittedName>
</protein>
<evidence type="ECO:0000313" key="1">
    <source>
        <dbReference type="EMBL" id="MCO1336907.1"/>
    </source>
</evidence>
<accession>A0A9X2ER79</accession>
<keyword evidence="2" id="KW-1185">Reference proteome</keyword>
<proteinExistence type="predicted"/>
<dbReference type="Proteomes" id="UP001139028">
    <property type="component" value="Unassembled WGS sequence"/>
</dbReference>
<dbReference type="RefSeq" id="WP_252472961.1">
    <property type="nucleotide sequence ID" value="NZ_JALBWM010000233.1"/>
</dbReference>